<dbReference type="Proteomes" id="UP001331761">
    <property type="component" value="Unassembled WGS sequence"/>
</dbReference>
<evidence type="ECO:0000313" key="2">
    <source>
        <dbReference type="Proteomes" id="UP001331761"/>
    </source>
</evidence>
<reference evidence="1 2" key="1">
    <citation type="submission" date="2019-10" db="EMBL/GenBank/DDBJ databases">
        <title>Assembly and Annotation for the nematode Trichostrongylus colubriformis.</title>
        <authorList>
            <person name="Martin J."/>
        </authorList>
    </citation>
    <scope>NUCLEOTIDE SEQUENCE [LARGE SCALE GENOMIC DNA]</scope>
    <source>
        <strain evidence="1">G859</strain>
        <tissue evidence="1">Whole worm</tissue>
    </source>
</reference>
<evidence type="ECO:0000313" key="1">
    <source>
        <dbReference type="EMBL" id="KAK5971345.1"/>
    </source>
</evidence>
<gene>
    <name evidence="1" type="ORF">GCK32_020722</name>
</gene>
<protein>
    <recommendedName>
        <fullName evidence="3">Hexosyltransferase</fullName>
    </recommendedName>
</protein>
<accession>A0AAN8F6M7</accession>
<sequence length="93" mass="10605">RDIPVEDLDPVYLSSSVHKRRKLIVGIPVAERKTDYLMETLTSLFQNLEDGYRSEILFIVMFATIEISSSSVRNKTAAMQNRFADEIRGGLLQ</sequence>
<name>A0AAN8F6M7_TRICO</name>
<dbReference type="GO" id="GO:0006487">
    <property type="term" value="P:protein N-linked glycosylation"/>
    <property type="evidence" value="ECO:0007669"/>
    <property type="project" value="TreeGrafter"/>
</dbReference>
<organism evidence="1 2">
    <name type="scientific">Trichostrongylus colubriformis</name>
    <name type="common">Black scour worm</name>
    <dbReference type="NCBI Taxonomy" id="6319"/>
    <lineage>
        <taxon>Eukaryota</taxon>
        <taxon>Metazoa</taxon>
        <taxon>Ecdysozoa</taxon>
        <taxon>Nematoda</taxon>
        <taxon>Chromadorea</taxon>
        <taxon>Rhabditida</taxon>
        <taxon>Rhabditina</taxon>
        <taxon>Rhabditomorpha</taxon>
        <taxon>Strongyloidea</taxon>
        <taxon>Trichostrongylidae</taxon>
        <taxon>Trichostrongylus</taxon>
    </lineage>
</organism>
<dbReference type="EMBL" id="WIXE01017916">
    <property type="protein sequence ID" value="KAK5971345.1"/>
    <property type="molecule type" value="Genomic_DNA"/>
</dbReference>
<dbReference type="InterPro" id="IPR006759">
    <property type="entry name" value="Glyco_transf_54"/>
</dbReference>
<proteinExistence type="predicted"/>
<dbReference type="PANTHER" id="PTHR12062:SF33">
    <property type="entry name" value="ALPHA-1,6-MANNOSYL-GLYCOPROTEIN 4-BETA-N-ACETYLGLUCOSAMINYLTRANSFERASE-LIKE"/>
    <property type="match status" value="1"/>
</dbReference>
<dbReference type="PANTHER" id="PTHR12062">
    <property type="entry name" value="N-ACETYLGLUCOSAMINYLTRANSFERASE VI"/>
    <property type="match status" value="1"/>
</dbReference>
<comment type="caution">
    <text evidence="1">The sequence shown here is derived from an EMBL/GenBank/DDBJ whole genome shotgun (WGS) entry which is preliminary data.</text>
</comment>
<feature type="non-terminal residue" evidence="1">
    <location>
        <position position="1"/>
    </location>
</feature>
<feature type="non-terminal residue" evidence="1">
    <location>
        <position position="93"/>
    </location>
</feature>
<keyword evidence="2" id="KW-1185">Reference proteome</keyword>
<dbReference type="AlphaFoldDB" id="A0AAN8F6M7"/>
<evidence type="ECO:0008006" key="3">
    <source>
        <dbReference type="Google" id="ProtNLM"/>
    </source>
</evidence>
<dbReference type="GO" id="GO:0008375">
    <property type="term" value="F:acetylglucosaminyltransferase activity"/>
    <property type="evidence" value="ECO:0007669"/>
    <property type="project" value="TreeGrafter"/>
</dbReference>